<evidence type="ECO:0000313" key="2">
    <source>
        <dbReference type="EMBL" id="KIW28587.1"/>
    </source>
</evidence>
<reference evidence="2 3" key="1">
    <citation type="submission" date="2015-01" db="EMBL/GenBank/DDBJ databases">
        <title>The Genome Sequence of Cladophialophora immunda CBS83496.</title>
        <authorList>
            <consortium name="The Broad Institute Genomics Platform"/>
            <person name="Cuomo C."/>
            <person name="de Hoog S."/>
            <person name="Gorbushina A."/>
            <person name="Stielow B."/>
            <person name="Teixiera M."/>
            <person name="Abouelleil A."/>
            <person name="Chapman S.B."/>
            <person name="Priest M."/>
            <person name="Young S.K."/>
            <person name="Wortman J."/>
            <person name="Nusbaum C."/>
            <person name="Birren B."/>
        </authorList>
    </citation>
    <scope>NUCLEOTIDE SEQUENCE [LARGE SCALE GENOMIC DNA]</scope>
    <source>
        <strain evidence="2 3">CBS 83496</strain>
    </source>
</reference>
<feature type="region of interest" description="Disordered" evidence="1">
    <location>
        <begin position="46"/>
        <end position="99"/>
    </location>
</feature>
<sequence length="171" mass="18571">MAKLLCESGASFDQPNRNDVTARDAALRIGGQMLEDLKRDIPAPWEGYRESVSEGEMDGPVLQAGESSEPHDDVNRDNVESQSASFLRNCDDSSETMGTSYAPLEGVQCPAIVSNQMDMLPSMVADDQDVPMGGINGTGDEVNVPDVNVDLPSNYFHDLGDDLFMNPWQDA</sequence>
<evidence type="ECO:0000256" key="1">
    <source>
        <dbReference type="SAM" id="MobiDB-lite"/>
    </source>
</evidence>
<accession>A0A0D2ATR8</accession>
<keyword evidence="3" id="KW-1185">Reference proteome</keyword>
<dbReference type="GeneID" id="27347434"/>
<proteinExistence type="predicted"/>
<dbReference type="Proteomes" id="UP000054466">
    <property type="component" value="Unassembled WGS sequence"/>
</dbReference>
<dbReference type="AlphaFoldDB" id="A0A0D2ATR8"/>
<dbReference type="HOGENOM" id="CLU_1562723_0_0_1"/>
<name>A0A0D2ATR8_9EURO</name>
<protein>
    <submittedName>
        <fullName evidence="2">Uncharacterized protein</fullName>
    </submittedName>
</protein>
<feature type="compositionally biased region" description="Basic and acidic residues" evidence="1">
    <location>
        <begin position="68"/>
        <end position="79"/>
    </location>
</feature>
<dbReference type="VEuPathDB" id="FungiDB:PV07_08240"/>
<dbReference type="RefSeq" id="XP_016248803.1">
    <property type="nucleotide sequence ID" value="XM_016395384.1"/>
</dbReference>
<gene>
    <name evidence="2" type="ORF">PV07_08240</name>
</gene>
<evidence type="ECO:0000313" key="3">
    <source>
        <dbReference type="Proteomes" id="UP000054466"/>
    </source>
</evidence>
<organism evidence="2 3">
    <name type="scientific">Cladophialophora immunda</name>
    <dbReference type="NCBI Taxonomy" id="569365"/>
    <lineage>
        <taxon>Eukaryota</taxon>
        <taxon>Fungi</taxon>
        <taxon>Dikarya</taxon>
        <taxon>Ascomycota</taxon>
        <taxon>Pezizomycotina</taxon>
        <taxon>Eurotiomycetes</taxon>
        <taxon>Chaetothyriomycetidae</taxon>
        <taxon>Chaetothyriales</taxon>
        <taxon>Herpotrichiellaceae</taxon>
        <taxon>Cladophialophora</taxon>
    </lineage>
</organism>
<dbReference type="EMBL" id="KN847043">
    <property type="protein sequence ID" value="KIW28587.1"/>
    <property type="molecule type" value="Genomic_DNA"/>
</dbReference>